<dbReference type="Gene3D" id="3.30.870.10">
    <property type="entry name" value="Endonuclease Chain A"/>
    <property type="match status" value="1"/>
</dbReference>
<accession>A0A413RLL5</accession>
<evidence type="ECO:0000256" key="1">
    <source>
        <dbReference type="SAM" id="MobiDB-lite"/>
    </source>
</evidence>
<reference evidence="2 3" key="1">
    <citation type="submission" date="2018-08" db="EMBL/GenBank/DDBJ databases">
        <title>Cellulomonas rhizosphaerae sp. nov., a novel actinomycete isolated from soil.</title>
        <authorList>
            <person name="Tian Y."/>
        </authorList>
    </citation>
    <scope>NUCLEOTIDE SEQUENCE [LARGE SCALE GENOMIC DNA]</scope>
    <source>
        <strain evidence="2 3">NEAU-TCZ24</strain>
    </source>
</reference>
<keyword evidence="3" id="KW-1185">Reference proteome</keyword>
<feature type="region of interest" description="Disordered" evidence="1">
    <location>
        <begin position="219"/>
        <end position="266"/>
    </location>
</feature>
<feature type="compositionally biased region" description="Low complexity" evidence="1">
    <location>
        <begin position="235"/>
        <end position="266"/>
    </location>
</feature>
<sequence length="412" mass="44432">MDIRFVTQPFADGEDLRDFLDGVAADNDLMTLRVAVAWAKRSGLARIESGIRTLRDRGGRLLVVVGISEGGGTRQGMEWLMRLADEVYVFHDSGRTFHPKVYLASGERTAMLLVGSQNLTLGGLAWNYEAALVCELDLAVPEDSALHSQVIDYFERLRADESVCLELDDERLRALLADPALQIKDEDDRRPRGDGAALAEELEDVEGASDEMERAAAAIFGRSREPKRAVPQPVSGTAKASPGSSAGSTAASPSPSGGSATPSAPAAGRRWFKRMDGTAAQKPPSPASKPTGNLRLSQEDFAIDHTRYFRQVFFGGEVWTARASDPRFEDLTVPMTVVVDGVALGTVDVKVSHAEHRISDQGNVPTVLHWGAKVGQVLRQGNYVGSTVTLEHSAGGQYRLTIGNNPTGPFSF</sequence>
<dbReference type="CDD" id="cd09117">
    <property type="entry name" value="PLDc_Bfil_DEXD_like"/>
    <property type="match status" value="1"/>
</dbReference>
<dbReference type="EMBL" id="QWKP01000190">
    <property type="protein sequence ID" value="RHA40990.1"/>
    <property type="molecule type" value="Genomic_DNA"/>
</dbReference>
<evidence type="ECO:0000313" key="2">
    <source>
        <dbReference type="EMBL" id="RHA40990.1"/>
    </source>
</evidence>
<dbReference type="Proteomes" id="UP000283374">
    <property type="component" value="Unassembled WGS sequence"/>
</dbReference>
<comment type="caution">
    <text evidence="2">The sequence shown here is derived from an EMBL/GenBank/DDBJ whole genome shotgun (WGS) entry which is preliminary data.</text>
</comment>
<dbReference type="RefSeq" id="WP_118767159.1">
    <property type="nucleotide sequence ID" value="NZ_QWKP01000190.1"/>
</dbReference>
<evidence type="ECO:0000313" key="3">
    <source>
        <dbReference type="Proteomes" id="UP000283374"/>
    </source>
</evidence>
<dbReference type="AlphaFoldDB" id="A0A413RLL5"/>
<organism evidence="2 3">
    <name type="scientific">Cellulomonas rhizosphaerae</name>
    <dbReference type="NCBI Taxonomy" id="2293719"/>
    <lineage>
        <taxon>Bacteria</taxon>
        <taxon>Bacillati</taxon>
        <taxon>Actinomycetota</taxon>
        <taxon>Actinomycetes</taxon>
        <taxon>Micrococcales</taxon>
        <taxon>Cellulomonadaceae</taxon>
        <taxon>Cellulomonas</taxon>
    </lineage>
</organism>
<gene>
    <name evidence="2" type="ORF">D1825_09375</name>
</gene>
<protein>
    <submittedName>
        <fullName evidence="2">Uncharacterized protein</fullName>
    </submittedName>
</protein>
<proteinExistence type="predicted"/>
<name>A0A413RLL5_9CELL</name>
<dbReference type="OrthoDB" id="9776021at2"/>